<dbReference type="PRINTS" id="PR00812">
    <property type="entry name" value="BCTERIALGSPF"/>
</dbReference>
<dbReference type="EMBL" id="JANIBJ010000005">
    <property type="protein sequence ID" value="MCQ8103313.1"/>
    <property type="molecule type" value="Genomic_DNA"/>
</dbReference>
<dbReference type="Gene3D" id="1.20.81.30">
    <property type="entry name" value="Type II secretion system (T2SS), domain F"/>
    <property type="match status" value="2"/>
</dbReference>
<evidence type="ECO:0000256" key="5">
    <source>
        <dbReference type="ARBA" id="ARBA00022989"/>
    </source>
</evidence>
<dbReference type="InterPro" id="IPR042094">
    <property type="entry name" value="T2SS_GspF_sf"/>
</dbReference>
<reference evidence="9 10" key="1">
    <citation type="submission" date="2022-07" db="EMBL/GenBank/DDBJ databases">
        <title>Methylomonas rivi sp. nov., Methylomonas rosea sp. nov., Methylomonas aureus sp. nov. and Methylomonas subterranea sp. nov., four novel methanotrophs isolated from a freshwater creek and the deep terrestrial subsurface.</title>
        <authorList>
            <person name="Abin C."/>
            <person name="Sankaranarayanan K."/>
            <person name="Garner C."/>
            <person name="Sindelar R."/>
            <person name="Kotary K."/>
            <person name="Garner R."/>
            <person name="Barclay S."/>
            <person name="Lawson P."/>
            <person name="Krumholz L."/>
        </authorList>
    </citation>
    <scope>NUCLEOTIDE SEQUENCE [LARGE SCALE GENOMIC DNA]</scope>
    <source>
        <strain evidence="9 10">SURF-2</strain>
    </source>
</reference>
<name>A0ABT1TCY1_9GAMM</name>
<feature type="transmembrane region" description="Helical" evidence="7">
    <location>
        <begin position="230"/>
        <end position="248"/>
    </location>
</feature>
<evidence type="ECO:0000259" key="8">
    <source>
        <dbReference type="Pfam" id="PF00482"/>
    </source>
</evidence>
<keyword evidence="5 7" id="KW-1133">Transmembrane helix</keyword>
<comment type="subcellular location">
    <subcellularLocation>
        <location evidence="1">Cell membrane</location>
        <topology evidence="1">Multi-pass membrane protein</topology>
    </subcellularLocation>
</comment>
<keyword evidence="4 7" id="KW-0812">Transmembrane</keyword>
<accession>A0ABT1TCY1</accession>
<dbReference type="InterPro" id="IPR003004">
    <property type="entry name" value="GspF/PilC"/>
</dbReference>
<keyword evidence="10" id="KW-1185">Reference proteome</keyword>
<gene>
    <name evidence="9" type="ORF">NP590_04270</name>
</gene>
<evidence type="ECO:0000256" key="7">
    <source>
        <dbReference type="SAM" id="Phobius"/>
    </source>
</evidence>
<dbReference type="PANTHER" id="PTHR30012:SF0">
    <property type="entry name" value="TYPE II SECRETION SYSTEM PROTEIN F-RELATED"/>
    <property type="match status" value="1"/>
</dbReference>
<feature type="domain" description="Type II secretion system protein GspF" evidence="8">
    <location>
        <begin position="75"/>
        <end position="198"/>
    </location>
</feature>
<dbReference type="Pfam" id="PF00482">
    <property type="entry name" value="T2SSF"/>
    <property type="match status" value="2"/>
</dbReference>
<dbReference type="RefSeq" id="WP_256601000.1">
    <property type="nucleotide sequence ID" value="NZ_JANIBJ010000005.1"/>
</dbReference>
<feature type="transmembrane region" description="Helical" evidence="7">
    <location>
        <begin position="260"/>
        <end position="286"/>
    </location>
</feature>
<dbReference type="InterPro" id="IPR018076">
    <property type="entry name" value="T2SS_GspF_dom"/>
</dbReference>
<feature type="transmembrane region" description="Helical" evidence="7">
    <location>
        <begin position="380"/>
        <end position="404"/>
    </location>
</feature>
<comment type="caution">
    <text evidence="9">The sequence shown here is derived from an EMBL/GenBank/DDBJ whole genome shotgun (WGS) entry which is preliminary data.</text>
</comment>
<dbReference type="Proteomes" id="UP001524499">
    <property type="component" value="Unassembled WGS sequence"/>
</dbReference>
<sequence>MADFNYSALDERGNETSGLIQADDIGGAAAQLRQRGLRVLELRPGRGGGGFLGQANFSDWLASQRSVRLQALIFFFRQMAFMLRAGLSVAHALELAQAQVTSARLNLTVRLMLKDIEAGQSLSSAMRKHPQVFPDMAINLVVAGENTGELDEIMERLAVHLDKKAALRAQTVNAMIYPAIVVLAAIGVGVFMVVKIIPKFAKFLQGKGRALPSSTQMLIDISDFVRVNGLWILAGAAAALALVAMVYMTRRGRLFIDHALLRLPVIGSLLVTGAMAQMSWALSILLRSGVTVYDALKITGNLLGNRVYADKLREASDSILQGRDVATSISHPRIPVLVTQMVAVGENTGSLDAVLLELGIYFEKLLEIAIKRLSTLIEPAMILVIGGMVGFVYYAFFQALFSLVSGRA</sequence>
<evidence type="ECO:0000256" key="6">
    <source>
        <dbReference type="ARBA" id="ARBA00023136"/>
    </source>
</evidence>
<organism evidence="9 10">
    <name type="scientific">Methylomonas subterranea</name>
    <dbReference type="NCBI Taxonomy" id="2952225"/>
    <lineage>
        <taxon>Bacteria</taxon>
        <taxon>Pseudomonadati</taxon>
        <taxon>Pseudomonadota</taxon>
        <taxon>Gammaproteobacteria</taxon>
        <taxon>Methylococcales</taxon>
        <taxon>Methylococcaceae</taxon>
        <taxon>Methylomonas</taxon>
    </lineage>
</organism>
<evidence type="ECO:0000256" key="1">
    <source>
        <dbReference type="ARBA" id="ARBA00004651"/>
    </source>
</evidence>
<proteinExistence type="inferred from homology"/>
<keyword evidence="6 7" id="KW-0472">Membrane</keyword>
<evidence type="ECO:0000256" key="3">
    <source>
        <dbReference type="ARBA" id="ARBA00022475"/>
    </source>
</evidence>
<evidence type="ECO:0000256" key="4">
    <source>
        <dbReference type="ARBA" id="ARBA00022692"/>
    </source>
</evidence>
<comment type="similarity">
    <text evidence="2">Belongs to the GSP F family.</text>
</comment>
<feature type="domain" description="Type II secretion system protein GspF" evidence="8">
    <location>
        <begin position="282"/>
        <end position="397"/>
    </location>
</feature>
<dbReference type="PANTHER" id="PTHR30012">
    <property type="entry name" value="GENERAL SECRETION PATHWAY PROTEIN"/>
    <property type="match status" value="1"/>
</dbReference>
<keyword evidence="3" id="KW-1003">Cell membrane</keyword>
<evidence type="ECO:0000313" key="9">
    <source>
        <dbReference type="EMBL" id="MCQ8103313.1"/>
    </source>
</evidence>
<evidence type="ECO:0000313" key="10">
    <source>
        <dbReference type="Proteomes" id="UP001524499"/>
    </source>
</evidence>
<evidence type="ECO:0000256" key="2">
    <source>
        <dbReference type="ARBA" id="ARBA00005745"/>
    </source>
</evidence>
<feature type="transmembrane region" description="Helical" evidence="7">
    <location>
        <begin position="174"/>
        <end position="197"/>
    </location>
</feature>
<protein>
    <submittedName>
        <fullName evidence="9">Type II secretion system F family protein</fullName>
    </submittedName>
</protein>